<dbReference type="SMART" id="SM01333">
    <property type="entry name" value="Tet_JBP"/>
    <property type="match status" value="1"/>
</dbReference>
<protein>
    <recommendedName>
        <fullName evidence="11">Methylcytosine dioxygenase TET</fullName>
        <ecNumber evidence="11">1.14.11.80</ecNumber>
    </recommendedName>
</protein>
<dbReference type="GeneTree" id="ENSGT00940000158935"/>
<reference evidence="14" key="5">
    <citation type="submission" date="2025-09" db="UniProtKB">
        <authorList>
            <consortium name="Ensembl"/>
        </authorList>
    </citation>
    <scope>IDENTIFICATION</scope>
</reference>
<dbReference type="STRING" id="7868.ENSCMIP00000038422"/>
<comment type="cofactor">
    <cofactor evidence="11">
        <name>Fe(2+)</name>
        <dbReference type="ChEBI" id="CHEBI:29033"/>
    </cofactor>
    <text evidence="11">Binds 1 Fe(2+) ion per subunit.</text>
</comment>
<dbReference type="InParanoid" id="A0A4W3J8D1"/>
<feature type="region of interest" description="Disordered" evidence="12">
    <location>
        <begin position="304"/>
        <end position="333"/>
    </location>
</feature>
<comment type="catalytic activity">
    <reaction evidence="9 11">
        <text>a 5-formyl-2'-deoxycytidine in DNA + 2-oxoglutarate + O2 = a 5-carboxyl-2'-deoxycytidine in DNA + succinate + CO2 + H(+)</text>
        <dbReference type="Rhea" id="RHEA:53832"/>
        <dbReference type="Rhea" id="RHEA-COMP:13656"/>
        <dbReference type="Rhea" id="RHEA-COMP:13657"/>
        <dbReference type="ChEBI" id="CHEBI:15378"/>
        <dbReference type="ChEBI" id="CHEBI:15379"/>
        <dbReference type="ChEBI" id="CHEBI:16526"/>
        <dbReference type="ChEBI" id="CHEBI:16810"/>
        <dbReference type="ChEBI" id="CHEBI:30031"/>
        <dbReference type="ChEBI" id="CHEBI:137731"/>
        <dbReference type="ChEBI" id="CHEBI:137732"/>
        <dbReference type="EC" id="1.14.11.80"/>
    </reaction>
</comment>
<feature type="compositionally biased region" description="Low complexity" evidence="12">
    <location>
        <begin position="856"/>
        <end position="879"/>
    </location>
</feature>
<feature type="compositionally biased region" description="Polar residues" evidence="12">
    <location>
        <begin position="324"/>
        <end position="333"/>
    </location>
</feature>
<feature type="compositionally biased region" description="Polar residues" evidence="12">
    <location>
        <begin position="429"/>
        <end position="444"/>
    </location>
</feature>
<keyword evidence="3" id="KW-0158">Chromosome</keyword>
<dbReference type="GO" id="GO:0045944">
    <property type="term" value="P:positive regulation of transcription by RNA polymerase II"/>
    <property type="evidence" value="ECO:0007669"/>
    <property type="project" value="TreeGrafter"/>
</dbReference>
<comment type="cofactor">
    <cofactor evidence="11">
        <name>Zn(2+)</name>
        <dbReference type="ChEBI" id="CHEBI:29105"/>
    </cofactor>
    <text evidence="11">The zinc ions have a structural role.</text>
</comment>
<evidence type="ECO:0000259" key="13">
    <source>
        <dbReference type="SMART" id="SM01333"/>
    </source>
</evidence>
<dbReference type="GO" id="GO:0030099">
    <property type="term" value="P:myeloid cell differentiation"/>
    <property type="evidence" value="ECO:0007669"/>
    <property type="project" value="TreeGrafter"/>
</dbReference>
<proteinExistence type="inferred from homology"/>
<name>A0A4W3J8D1_CALMI</name>
<evidence type="ECO:0000256" key="2">
    <source>
        <dbReference type="ARBA" id="ARBA00007502"/>
    </source>
</evidence>
<reference evidence="14" key="4">
    <citation type="submission" date="2025-08" db="UniProtKB">
        <authorList>
            <consortium name="Ensembl"/>
        </authorList>
    </citation>
    <scope>IDENTIFICATION</scope>
</reference>
<accession>A0A4W3J8D1</accession>
<evidence type="ECO:0000256" key="8">
    <source>
        <dbReference type="ARBA" id="ARBA00023004"/>
    </source>
</evidence>
<feature type="region of interest" description="Disordered" evidence="12">
    <location>
        <begin position="111"/>
        <end position="130"/>
    </location>
</feature>
<feature type="compositionally biased region" description="Polar residues" evidence="12">
    <location>
        <begin position="628"/>
        <end position="642"/>
    </location>
</feature>
<dbReference type="GO" id="GO:0141166">
    <property type="term" value="P:chromosomal 5-methylcytosine DNA demethylation pathway"/>
    <property type="evidence" value="ECO:0007669"/>
    <property type="project" value="UniProtKB-UniRule"/>
</dbReference>
<feature type="region of interest" description="Disordered" evidence="12">
    <location>
        <begin position="592"/>
        <end position="642"/>
    </location>
</feature>
<evidence type="ECO:0000313" key="14">
    <source>
        <dbReference type="Ensembl" id="ENSCMIP00000038422.1"/>
    </source>
</evidence>
<comment type="similarity">
    <text evidence="2 11">Belongs to the TET family.</text>
</comment>
<keyword evidence="6 11" id="KW-0223">Dioxygenase</keyword>
<comment type="catalytic activity">
    <reaction evidence="10 11">
        <text>a 5-hydroxymethyl-2'-deoxycytidine in DNA + 2-oxoglutarate + O2 = a 5-formyl-2'-deoxycytidine in DNA + succinate + CO2 + H2O</text>
        <dbReference type="Rhea" id="RHEA:53828"/>
        <dbReference type="Rhea" id="RHEA-COMP:13315"/>
        <dbReference type="Rhea" id="RHEA-COMP:13656"/>
        <dbReference type="ChEBI" id="CHEBI:15377"/>
        <dbReference type="ChEBI" id="CHEBI:15379"/>
        <dbReference type="ChEBI" id="CHEBI:16526"/>
        <dbReference type="ChEBI" id="CHEBI:16810"/>
        <dbReference type="ChEBI" id="CHEBI:30031"/>
        <dbReference type="ChEBI" id="CHEBI:136731"/>
        <dbReference type="ChEBI" id="CHEBI:137731"/>
        <dbReference type="EC" id="1.14.11.80"/>
    </reaction>
</comment>
<evidence type="ECO:0000256" key="1">
    <source>
        <dbReference type="ARBA" id="ARBA00004286"/>
    </source>
</evidence>
<evidence type="ECO:0000256" key="7">
    <source>
        <dbReference type="ARBA" id="ARBA00023002"/>
    </source>
</evidence>
<dbReference type="OrthoDB" id="8854879at2759"/>
<reference evidence="15" key="1">
    <citation type="journal article" date="2006" name="Science">
        <title>Ancient noncoding elements conserved in the human genome.</title>
        <authorList>
            <person name="Venkatesh B."/>
            <person name="Kirkness E.F."/>
            <person name="Loh Y.H."/>
            <person name="Halpern A.L."/>
            <person name="Lee A.P."/>
            <person name="Johnson J."/>
            <person name="Dandona N."/>
            <person name="Viswanathan L.D."/>
            <person name="Tay A."/>
            <person name="Venter J.C."/>
            <person name="Strausberg R.L."/>
            <person name="Brenner S."/>
        </authorList>
    </citation>
    <scope>NUCLEOTIDE SEQUENCE [LARGE SCALE GENOMIC DNA]</scope>
</reference>
<keyword evidence="5 11" id="KW-0862">Zinc</keyword>
<sequence>MEQDRASHAEDKRLSPVLSIHYHPQEHHTECLSIKIENGEKVHQLPAVVQQQVNGDFKRGTVKSNYVDSHAQGNEEKFHNPEAKQEKTEFPKCLQNGAIKHVLSESSSCGLQQPKKIKLDEESNGQDPDLEEDQLWDFEGEKWSGAVKAPGYDCEDPGYPDLQQQNEHSKVETKNASYKNGDIFSLLRSKQLSVSNGATGSSPFIEIQQDGFRDKTLPLSYPEQVLIEQQNIASHEYTRRNQAIAELSHRMTQPPHTSGLTVSTWTSTSAQPQVPTEMTVERLVTQNYSVSPAFKTIHTFKTEGQLQQPQHNLHSAPVNKKQEPQSYAGQVPSQRYSAVSMNCLQIPNSIPTTMCSTQMPETTDLFYSRNKTNYINDLGAISRSESPAQSAATVTLNSNQTNASTTEHCKRINNITREPDLSDVRRSSDQTNHTESVKPENTQVEIPCKQEPEQPDMTRNCMIASSPNITQQHCAEAAVRHPIQQSIEPPAHNQTLIHEAWLQLHRQRQIQQLRQYKQVQDAQDKCSSWGESQPQEIASLSETTEVFSHEWRGSLPLNLQHQLQWPMQISPKQDSPAQLQYLTKHEEISKLCSNSQTTDAEPRGVQLQQLQKQSSQTQQEEAQSLTQPKSQMQMVHQYRPQSAPQQLLQLNQDKTDNMIENKLVLQKMVQCRPHSVPQQQDQHNLVLLKPQTKQWHLQQNALTQEQMAQIQAGQNVRYQYGPNQHEKLPTIHQQQVQDPNPNAAQTCEYREPQYQCGTEQQYSQIIKPVKFIKTEKQGEISNYCHQSHILQQQQDQPYGIFANSSIHRKRIETQFSKLVPAYCHNIETIPEKADTFYRSENTITQDLHKPNNDLHQVPNDQQDSVQSQSQEQVQQLQQQAHHMSVIQQTQQRLMHQQHSQIQHGLSQQDTSHKMEQRNAAPHNRHAVPMKGTFLNPRYRQYPPSIQNEEEFKKHAALNSHLLQQQERKMYQQRMQAFKDLQKPIKVEEGLPIPSSMLHLQSELEVNPIEHQSQHFNFEHQQQERSIIEALEQRFKQYQLSSPFERQTCVIKSPKQVKVETSGPVTVLSTTAHFESDMGGDCTSAQQTSSSTEATPTKKRPESTLSNFLESPLKFLDTPIKSLLDTPKKIQYDVPACSCFEQISEKDEGPYYTHLGAGRNVAEIREMMENRFGEKGSAIRIEKIIYTGKEGKSTQGCPIAKWVIRRSGEEEKLLCLVRERAGHSCDTAVVIVLILVWEGVPITLADKLYVELTQTLRKHGALTSRRCALNEERTCACQGLDQETCGASFSFGCSWSMYYNGCKFARSKAPRKFKLLGDDPKEEERLESNLQNLATLLAPTYKKFAPDAFNNQIEFEQRAPDCRLGKQEGRPFAGVTACVDFCAHAHRDLHNMQNGSTVVCTLTKEDNRHIGQIPDDEQLHVLPLYKISPTDEFGSTEAQEAKIKQGAIQVLNSFPRMVRMLAQPVKSGRQKKQEAKKAAAVAAEKLINQENIKTEKTHATATRLNQASSENAPTNQQMPGPGIPPAIQQHAMPRHPVAGFYQSAPPSAYPGYQCNGSTSMDNYHHYMGSYCPSLTHHMDMYRYQVPVNKLTLPPIQTLYQQFSNSYRYGNNQMCMGRFWNYGDYGMPVNGYSNCQIDNRIPTIPQIRAYPHYESSPQIEPQLMDTASKPVSSLGHPSLDHAAVAHSSQYPAYTSPYLAHDHRPANSFQIENKENELNMLRANGLSRLLPSINFDMANTSQAGLPAPMINSRVPEIISSMPPQNNVGAPEEPQEIWSDSEHNFQDSDIGGVAVAPSHGSVLIECAKRELHATTPLKYPNRNHPTRISLVFYQHKSMNEAKHGLAMWEAKVAEKAREREEEAERLGVDYVPTKSYSKKSKREVTDSHELAEAAQLRFIKTLTQRTMTFTTNSVTTASPYAFTRVTGPYNRWI</sequence>
<dbReference type="Ensembl" id="ENSCMIT00000038972.1">
    <property type="protein sequence ID" value="ENSCMIP00000038422.1"/>
    <property type="gene ID" value="ENSCMIG00000016123.1"/>
</dbReference>
<keyword evidence="7 11" id="KW-0560">Oxidoreductase</keyword>
<evidence type="ECO:0000256" key="10">
    <source>
        <dbReference type="ARBA" id="ARBA00049431"/>
    </source>
</evidence>
<dbReference type="GO" id="GO:0070579">
    <property type="term" value="F:DNA 5-methylcytosine dioxygenase activity"/>
    <property type="evidence" value="ECO:0007669"/>
    <property type="project" value="UniProtKB-UniRule"/>
</dbReference>
<reference evidence="15" key="2">
    <citation type="journal article" date="2007" name="PLoS Biol.">
        <title>Survey sequencing and comparative analysis of the elephant shark (Callorhinchus milii) genome.</title>
        <authorList>
            <person name="Venkatesh B."/>
            <person name="Kirkness E.F."/>
            <person name="Loh Y.H."/>
            <person name="Halpern A.L."/>
            <person name="Lee A.P."/>
            <person name="Johnson J."/>
            <person name="Dandona N."/>
            <person name="Viswanathan L.D."/>
            <person name="Tay A."/>
            <person name="Venter J.C."/>
            <person name="Strausberg R.L."/>
            <person name="Brenner S."/>
        </authorList>
    </citation>
    <scope>NUCLEOTIDE SEQUENCE [LARGE SCALE GENOMIC DNA]</scope>
</reference>
<dbReference type="PANTHER" id="PTHR23358">
    <property type="entry name" value="METHYLCYTOSINE DIOXYGENASE TET"/>
    <property type="match status" value="1"/>
</dbReference>
<gene>
    <name evidence="14" type="primary">LOC103177662</name>
</gene>
<comment type="catalytic activity">
    <reaction evidence="11">
        <text>a 5-methyl-2'-deoxycytidine in DNA + 2-oxoglutarate + O2 = a 5-hydroxymethyl-2'-deoxycytidine in DNA + succinate + CO2</text>
        <dbReference type="Rhea" id="RHEA:52636"/>
        <dbReference type="Rhea" id="RHEA-COMP:11370"/>
        <dbReference type="Rhea" id="RHEA-COMP:13315"/>
        <dbReference type="ChEBI" id="CHEBI:15379"/>
        <dbReference type="ChEBI" id="CHEBI:16526"/>
        <dbReference type="ChEBI" id="CHEBI:16810"/>
        <dbReference type="ChEBI" id="CHEBI:30031"/>
        <dbReference type="ChEBI" id="CHEBI:85454"/>
        <dbReference type="ChEBI" id="CHEBI:136731"/>
        <dbReference type="EC" id="1.14.11.80"/>
    </reaction>
</comment>
<dbReference type="KEGG" id="cmk:103177662"/>
<feature type="region of interest" description="Disordered" evidence="12">
    <location>
        <begin position="1075"/>
        <end position="1102"/>
    </location>
</feature>
<dbReference type="GO" id="GO:0008270">
    <property type="term" value="F:zinc ion binding"/>
    <property type="evidence" value="ECO:0007669"/>
    <property type="project" value="UniProtKB-UniRule"/>
</dbReference>
<dbReference type="GO" id="GO:0005634">
    <property type="term" value="C:nucleus"/>
    <property type="evidence" value="ECO:0007669"/>
    <property type="project" value="UniProtKB-UniRule"/>
</dbReference>
<dbReference type="PANTHER" id="PTHR23358:SF3">
    <property type="entry name" value="METHYLCYTOSINE DIOXYGENASE TET2"/>
    <property type="match status" value="1"/>
</dbReference>
<evidence type="ECO:0000256" key="5">
    <source>
        <dbReference type="ARBA" id="ARBA00022833"/>
    </source>
</evidence>
<comment type="function">
    <text evidence="11">Dioxygenase that catalyzes the conversion of the modified genomic base 5-methylcytosine (5mC) into 5-hydroxymethylcytosine (5hmC) and plays a key role in epigenetic chromatin reprogramming during embryonic development.</text>
</comment>
<comment type="subcellular location">
    <subcellularLocation>
        <location evidence="1">Chromosome</location>
    </subcellularLocation>
</comment>
<feature type="compositionally biased region" description="Low complexity" evidence="12">
    <location>
        <begin position="1082"/>
        <end position="1094"/>
    </location>
</feature>
<dbReference type="Proteomes" id="UP000314986">
    <property type="component" value="Unassembled WGS sequence"/>
</dbReference>
<keyword evidence="15" id="KW-1185">Reference proteome</keyword>
<evidence type="ECO:0000256" key="3">
    <source>
        <dbReference type="ARBA" id="ARBA00022454"/>
    </source>
</evidence>
<evidence type="ECO:0000256" key="11">
    <source>
        <dbReference type="RuleBase" id="RU367064"/>
    </source>
</evidence>
<dbReference type="GO" id="GO:0040029">
    <property type="term" value="P:epigenetic regulation of gene expression"/>
    <property type="evidence" value="ECO:0007669"/>
    <property type="project" value="InterPro"/>
</dbReference>
<dbReference type="EC" id="1.14.11.80" evidence="11"/>
<evidence type="ECO:0000256" key="6">
    <source>
        <dbReference type="ARBA" id="ARBA00022964"/>
    </source>
</evidence>
<keyword evidence="8 11" id="KW-0408">Iron</keyword>
<dbReference type="InterPro" id="IPR040175">
    <property type="entry name" value="TET1/2/3"/>
</dbReference>
<evidence type="ECO:0000256" key="4">
    <source>
        <dbReference type="ARBA" id="ARBA00022723"/>
    </source>
</evidence>
<feature type="region of interest" description="Disordered" evidence="12">
    <location>
        <begin position="846"/>
        <end position="884"/>
    </location>
</feature>
<evidence type="ECO:0000256" key="9">
    <source>
        <dbReference type="ARBA" id="ARBA00047840"/>
    </source>
</evidence>
<reference evidence="15" key="3">
    <citation type="journal article" date="2014" name="Nature">
        <title>Elephant shark genome provides unique insights into gnathostome evolution.</title>
        <authorList>
            <consortium name="International Elephant Shark Genome Sequencing Consortium"/>
            <person name="Venkatesh B."/>
            <person name="Lee A.P."/>
            <person name="Ravi V."/>
            <person name="Maurya A.K."/>
            <person name="Lian M.M."/>
            <person name="Swann J.B."/>
            <person name="Ohta Y."/>
            <person name="Flajnik M.F."/>
            <person name="Sutoh Y."/>
            <person name="Kasahara M."/>
            <person name="Hoon S."/>
            <person name="Gangu V."/>
            <person name="Roy S.W."/>
            <person name="Irimia M."/>
            <person name="Korzh V."/>
            <person name="Kondrychyn I."/>
            <person name="Lim Z.W."/>
            <person name="Tay B.H."/>
            <person name="Tohari S."/>
            <person name="Kong K.W."/>
            <person name="Ho S."/>
            <person name="Lorente-Galdos B."/>
            <person name="Quilez J."/>
            <person name="Marques-Bonet T."/>
            <person name="Raney B.J."/>
            <person name="Ingham P.W."/>
            <person name="Tay A."/>
            <person name="Hillier L.W."/>
            <person name="Minx P."/>
            <person name="Boehm T."/>
            <person name="Wilson R.K."/>
            <person name="Brenner S."/>
            <person name="Warren W.C."/>
        </authorList>
    </citation>
    <scope>NUCLEOTIDE SEQUENCE [LARGE SCALE GENOMIC DNA]</scope>
</reference>
<feature type="compositionally biased region" description="Basic and acidic residues" evidence="12">
    <location>
        <begin position="417"/>
        <end position="428"/>
    </location>
</feature>
<evidence type="ECO:0000256" key="12">
    <source>
        <dbReference type="SAM" id="MobiDB-lite"/>
    </source>
</evidence>
<keyword evidence="4 11" id="KW-0479">Metal-binding</keyword>
<dbReference type="InterPro" id="IPR046942">
    <property type="entry name" value="TET_oxygenase"/>
</dbReference>
<feature type="compositionally biased region" description="Low complexity" evidence="12">
    <location>
        <begin position="606"/>
        <end position="627"/>
    </location>
</feature>
<dbReference type="GO" id="GO:0005694">
    <property type="term" value="C:chromosome"/>
    <property type="evidence" value="ECO:0007669"/>
    <property type="project" value="UniProtKB-SubCell"/>
</dbReference>
<dbReference type="InterPro" id="IPR024779">
    <property type="entry name" value="2OGFeDO_JBP1/TET_oxygenase_dom"/>
</dbReference>
<dbReference type="GeneID" id="103177662"/>
<feature type="compositionally biased region" description="Polar residues" evidence="12">
    <location>
        <begin position="304"/>
        <end position="313"/>
    </location>
</feature>
<feature type="region of interest" description="Disordered" evidence="12">
    <location>
        <begin position="415"/>
        <end position="444"/>
    </location>
</feature>
<feature type="domain" description="Methylcytosine dioxygenase TET1-3 oxygenase" evidence="13">
    <location>
        <begin position="1293"/>
        <end position="1832"/>
    </location>
</feature>
<evidence type="ECO:0000313" key="15">
    <source>
        <dbReference type="Proteomes" id="UP000314986"/>
    </source>
</evidence>
<organism evidence="14 15">
    <name type="scientific">Callorhinchus milii</name>
    <name type="common">Ghost shark</name>
    <dbReference type="NCBI Taxonomy" id="7868"/>
    <lineage>
        <taxon>Eukaryota</taxon>
        <taxon>Metazoa</taxon>
        <taxon>Chordata</taxon>
        <taxon>Craniata</taxon>
        <taxon>Vertebrata</taxon>
        <taxon>Chondrichthyes</taxon>
        <taxon>Holocephali</taxon>
        <taxon>Chimaeriformes</taxon>
        <taxon>Callorhinchidae</taxon>
        <taxon>Callorhinchus</taxon>
    </lineage>
</organism>
<dbReference type="Pfam" id="PF12851">
    <property type="entry name" value="Tet_JBP"/>
    <property type="match status" value="1"/>
</dbReference>
<dbReference type="CDD" id="cd18896">
    <property type="entry name" value="TET2"/>
    <property type="match status" value="1"/>
</dbReference>